<evidence type="ECO:0000256" key="6">
    <source>
        <dbReference type="PROSITE-ProRule" id="PRU00042"/>
    </source>
</evidence>
<gene>
    <name evidence="8" type="ORF">ANN_28096</name>
</gene>
<dbReference type="EMBL" id="JAJSOF020000043">
    <property type="protein sequence ID" value="KAJ4425480.1"/>
    <property type="molecule type" value="Genomic_DNA"/>
</dbReference>
<keyword evidence="5" id="KW-0539">Nucleus</keyword>
<dbReference type="SUPFAM" id="SSF57667">
    <property type="entry name" value="beta-beta-alpha zinc fingers"/>
    <property type="match status" value="1"/>
</dbReference>
<accession>A0ABQ8RV22</accession>
<proteinExistence type="predicted"/>
<name>A0ABQ8RV22_PERAM</name>
<evidence type="ECO:0000256" key="1">
    <source>
        <dbReference type="ARBA" id="ARBA00022723"/>
    </source>
</evidence>
<protein>
    <recommendedName>
        <fullName evidence="7">C2H2-type domain-containing protein</fullName>
    </recommendedName>
</protein>
<keyword evidence="3 6" id="KW-0863">Zinc-finger</keyword>
<evidence type="ECO:0000256" key="4">
    <source>
        <dbReference type="ARBA" id="ARBA00022833"/>
    </source>
</evidence>
<evidence type="ECO:0000256" key="5">
    <source>
        <dbReference type="ARBA" id="ARBA00023242"/>
    </source>
</evidence>
<keyword evidence="9" id="KW-1185">Reference proteome</keyword>
<dbReference type="InterPro" id="IPR013087">
    <property type="entry name" value="Znf_C2H2_type"/>
</dbReference>
<keyword evidence="1" id="KW-0479">Metal-binding</keyword>
<evidence type="ECO:0000256" key="3">
    <source>
        <dbReference type="ARBA" id="ARBA00022771"/>
    </source>
</evidence>
<organism evidence="8 9">
    <name type="scientific">Periplaneta americana</name>
    <name type="common">American cockroach</name>
    <name type="synonym">Blatta americana</name>
    <dbReference type="NCBI Taxonomy" id="6978"/>
    <lineage>
        <taxon>Eukaryota</taxon>
        <taxon>Metazoa</taxon>
        <taxon>Ecdysozoa</taxon>
        <taxon>Arthropoda</taxon>
        <taxon>Hexapoda</taxon>
        <taxon>Insecta</taxon>
        <taxon>Pterygota</taxon>
        <taxon>Neoptera</taxon>
        <taxon>Polyneoptera</taxon>
        <taxon>Dictyoptera</taxon>
        <taxon>Blattodea</taxon>
        <taxon>Blattoidea</taxon>
        <taxon>Blattidae</taxon>
        <taxon>Blattinae</taxon>
        <taxon>Periplaneta</taxon>
    </lineage>
</organism>
<evidence type="ECO:0000256" key="2">
    <source>
        <dbReference type="ARBA" id="ARBA00022737"/>
    </source>
</evidence>
<evidence type="ECO:0000313" key="9">
    <source>
        <dbReference type="Proteomes" id="UP001148838"/>
    </source>
</evidence>
<dbReference type="PROSITE" id="PS00028">
    <property type="entry name" value="ZINC_FINGER_C2H2_1"/>
    <property type="match status" value="1"/>
</dbReference>
<dbReference type="InterPro" id="IPR036236">
    <property type="entry name" value="Znf_C2H2_sf"/>
</dbReference>
<dbReference type="PANTHER" id="PTHR23235:SF142">
    <property type="entry name" value="ZINC FINGER PROTEIN 384"/>
    <property type="match status" value="1"/>
</dbReference>
<feature type="domain" description="C2H2-type" evidence="7">
    <location>
        <begin position="183"/>
        <end position="210"/>
    </location>
</feature>
<keyword evidence="4" id="KW-0862">Zinc</keyword>
<sequence>MPGNQWRILGLVSPNTISLAPISSTLINLIVDTVSLNNQERNLVDQLVIGIKEEYEDQSHDLISEIKFEEDPVSISFPVVKREPEDEQSDFNEEPGVEVTAEDESYAERIAATNDEIVSSDFDCLALEENETVCEISKNSGSSRKPLRSRDDEKQLEFEFPKVFVRSSTLINHKHIHTGEKSFKCDVCGKCFWESCSLRKHKRQHTDGKPLTCEVCGVSHIREA</sequence>
<dbReference type="Proteomes" id="UP001148838">
    <property type="component" value="Unassembled WGS sequence"/>
</dbReference>
<keyword evidence="2" id="KW-0677">Repeat</keyword>
<dbReference type="Gene3D" id="3.30.160.60">
    <property type="entry name" value="Classic Zinc Finger"/>
    <property type="match status" value="2"/>
</dbReference>
<reference evidence="8 9" key="1">
    <citation type="journal article" date="2022" name="Allergy">
        <title>Genome assembly and annotation of Periplaneta americana reveal a comprehensive cockroach allergen profile.</title>
        <authorList>
            <person name="Wang L."/>
            <person name="Xiong Q."/>
            <person name="Saelim N."/>
            <person name="Wang L."/>
            <person name="Nong W."/>
            <person name="Wan A.T."/>
            <person name="Shi M."/>
            <person name="Liu X."/>
            <person name="Cao Q."/>
            <person name="Hui J.H.L."/>
            <person name="Sookrung N."/>
            <person name="Leung T.F."/>
            <person name="Tungtrongchitr A."/>
            <person name="Tsui S.K.W."/>
        </authorList>
    </citation>
    <scope>NUCLEOTIDE SEQUENCE [LARGE SCALE GENOMIC DNA]</scope>
    <source>
        <strain evidence="8">PWHHKU_190912</strain>
    </source>
</reference>
<evidence type="ECO:0000259" key="7">
    <source>
        <dbReference type="PROSITE" id="PS50157"/>
    </source>
</evidence>
<dbReference type="PROSITE" id="PS50157">
    <property type="entry name" value="ZINC_FINGER_C2H2_2"/>
    <property type="match status" value="1"/>
</dbReference>
<comment type="caution">
    <text evidence="8">The sequence shown here is derived from an EMBL/GenBank/DDBJ whole genome shotgun (WGS) entry which is preliminary data.</text>
</comment>
<dbReference type="PANTHER" id="PTHR23235">
    <property type="entry name" value="KRUEPPEL-LIKE TRANSCRIPTION FACTOR"/>
    <property type="match status" value="1"/>
</dbReference>
<evidence type="ECO:0000313" key="8">
    <source>
        <dbReference type="EMBL" id="KAJ4425480.1"/>
    </source>
</evidence>